<keyword evidence="4" id="KW-0333">Golgi apparatus</keyword>
<dbReference type="GO" id="GO:0000139">
    <property type="term" value="C:Golgi membrane"/>
    <property type="evidence" value="ECO:0007669"/>
    <property type="project" value="UniProtKB-SubCell"/>
</dbReference>
<gene>
    <name evidence="6" type="ORF">ACMD2_15195</name>
</gene>
<evidence type="ECO:0000313" key="6">
    <source>
        <dbReference type="EMBL" id="OAY78190.1"/>
    </source>
</evidence>
<dbReference type="InterPro" id="IPR002495">
    <property type="entry name" value="Glyco_trans_8"/>
</dbReference>
<evidence type="ECO:0000256" key="3">
    <source>
        <dbReference type="ARBA" id="ARBA00022676"/>
    </source>
</evidence>
<dbReference type="Pfam" id="PF01501">
    <property type="entry name" value="Glyco_transf_8"/>
    <property type="match status" value="1"/>
</dbReference>
<evidence type="ECO:0000256" key="2">
    <source>
        <dbReference type="ARBA" id="ARBA00006351"/>
    </source>
</evidence>
<keyword evidence="3 4" id="KW-0328">Glycosyltransferase</keyword>
<dbReference type="EMBL" id="LSRQ01001344">
    <property type="protein sequence ID" value="OAY78190.1"/>
    <property type="molecule type" value="Genomic_DNA"/>
</dbReference>
<dbReference type="PANTHER" id="PTHR32116">
    <property type="entry name" value="GALACTURONOSYLTRANSFERASE 4-RELATED"/>
    <property type="match status" value="1"/>
</dbReference>
<dbReference type="AlphaFoldDB" id="A0A199VNA5"/>
<evidence type="ECO:0000256" key="1">
    <source>
        <dbReference type="ARBA" id="ARBA00004877"/>
    </source>
</evidence>
<dbReference type="CDD" id="cd06429">
    <property type="entry name" value="GT8_like_1"/>
    <property type="match status" value="1"/>
</dbReference>
<comment type="subcellular location">
    <subcellularLocation>
        <location evidence="4">Golgi apparatus membrane</location>
        <topology evidence="4">Single-pass type II membrane protein</topology>
    </subcellularLocation>
</comment>
<dbReference type="PANTHER" id="PTHR32116:SF7">
    <property type="entry name" value="GALACTURONOSYLTRANSFERASE 4-RELATED"/>
    <property type="match status" value="1"/>
</dbReference>
<dbReference type="SUPFAM" id="SSF53448">
    <property type="entry name" value="Nucleotide-diphospho-sugar transferases"/>
    <property type="match status" value="1"/>
</dbReference>
<dbReference type="GO" id="GO:0045489">
    <property type="term" value="P:pectin biosynthetic process"/>
    <property type="evidence" value="ECO:0007669"/>
    <property type="project" value="UniProtKB-UniPathway"/>
</dbReference>
<evidence type="ECO:0000256" key="4">
    <source>
        <dbReference type="RuleBase" id="RU362027"/>
    </source>
</evidence>
<dbReference type="GO" id="GO:0047262">
    <property type="term" value="F:polygalacturonate 4-alpha-galacturonosyltransferase activity"/>
    <property type="evidence" value="ECO:0007669"/>
    <property type="project" value="InterPro"/>
</dbReference>
<proteinExistence type="inferred from homology"/>
<feature type="signal peptide" evidence="5">
    <location>
        <begin position="1"/>
        <end position="23"/>
    </location>
</feature>
<dbReference type="InterPro" id="IPR029044">
    <property type="entry name" value="Nucleotide-diphossugar_trans"/>
</dbReference>
<keyword evidence="4" id="KW-0961">Cell wall biogenesis/degradation</keyword>
<sequence length="456" mass="52851">MGRRKRTMLVLLCASVLAPLLLYTDRLSNLRAADPILASFCFSSREVVPEAKTNAYEKLKAMEQTLAKGQKIQDDCASVVKKLRAMLHSAEQQLQVHKKQALFLTQLAAKTLPKGLHCLPLKLTTEYYSLEPAKKHFPNEEKLEDPKLYHYALFSDNILATVVVVNSTVLNAKNPSNHVFHIVTDKLNYAAMKMWFLANPPGKATIKVQNIEEFTWLNASYSPVLKQLGSRSMIDYYFRTHRANSDPNLKYRNPKYLSILNHLRFYLPEIFPKLDKVVFLDDDIVVQRDLSALWSIDLKGKVNGAVETCGESFHRFDRYLNFSNPVIAKKFDPHACGWAYGMNVFDLAEWRKQKITEVYHYWQKLNHDRQLWKLGTLPPGLITFWNNTFPLDRSWHVLGLGYDPHVNNKEIERAAVIHYNGNMKPWLEIGLPKYRGYWSKYVNYDQSFLRHCNINP</sequence>
<keyword evidence="5" id="KW-0732">Signal</keyword>
<comment type="pathway">
    <text evidence="1 4">Glycan metabolism; pectin biosynthesis.</text>
</comment>
<feature type="chain" id="PRO_5008508386" description="Hexosyltransferase" evidence="5">
    <location>
        <begin position="24"/>
        <end position="456"/>
    </location>
</feature>
<reference evidence="6 7" key="1">
    <citation type="journal article" date="2016" name="DNA Res.">
        <title>The draft genome of MD-2 pineapple using hybrid error correction of long reads.</title>
        <authorList>
            <person name="Redwan R.M."/>
            <person name="Saidin A."/>
            <person name="Kumar S.V."/>
        </authorList>
    </citation>
    <scope>NUCLEOTIDE SEQUENCE [LARGE SCALE GENOMIC DNA]</scope>
    <source>
        <strain evidence="7">cv. MD2</strain>
        <tissue evidence="6">Leaf</tissue>
    </source>
</reference>
<evidence type="ECO:0000313" key="7">
    <source>
        <dbReference type="Proteomes" id="UP000092600"/>
    </source>
</evidence>
<dbReference type="GO" id="GO:0071555">
    <property type="term" value="P:cell wall organization"/>
    <property type="evidence" value="ECO:0007669"/>
    <property type="project" value="UniProtKB-KW"/>
</dbReference>
<dbReference type="STRING" id="4615.A0A199VNA5"/>
<name>A0A199VNA5_ANACO</name>
<dbReference type="EC" id="2.4.1.-" evidence="4"/>
<evidence type="ECO:0000256" key="5">
    <source>
        <dbReference type="SAM" id="SignalP"/>
    </source>
</evidence>
<keyword evidence="6" id="KW-0808">Transferase</keyword>
<dbReference type="InterPro" id="IPR029993">
    <property type="entry name" value="GAUT"/>
</dbReference>
<dbReference type="Gene3D" id="3.90.550.10">
    <property type="entry name" value="Spore Coat Polysaccharide Biosynthesis Protein SpsA, Chain A"/>
    <property type="match status" value="1"/>
</dbReference>
<dbReference type="UniPathway" id="UPA00845"/>
<comment type="caution">
    <text evidence="6">The sequence shown here is derived from an EMBL/GenBank/DDBJ whole genome shotgun (WGS) entry which is preliminary data.</text>
</comment>
<protein>
    <recommendedName>
        <fullName evidence="4">Hexosyltransferase</fullName>
        <ecNumber evidence="4">2.4.1.-</ecNumber>
    </recommendedName>
</protein>
<accession>A0A199VNA5</accession>
<dbReference type="Proteomes" id="UP000092600">
    <property type="component" value="Unassembled WGS sequence"/>
</dbReference>
<comment type="similarity">
    <text evidence="2 4">Belongs to the glycosyltransferase 8 family.</text>
</comment>
<organism evidence="6 7">
    <name type="scientific">Ananas comosus</name>
    <name type="common">Pineapple</name>
    <name type="synonym">Ananas ananas</name>
    <dbReference type="NCBI Taxonomy" id="4615"/>
    <lineage>
        <taxon>Eukaryota</taxon>
        <taxon>Viridiplantae</taxon>
        <taxon>Streptophyta</taxon>
        <taxon>Embryophyta</taxon>
        <taxon>Tracheophyta</taxon>
        <taxon>Spermatophyta</taxon>
        <taxon>Magnoliopsida</taxon>
        <taxon>Liliopsida</taxon>
        <taxon>Poales</taxon>
        <taxon>Bromeliaceae</taxon>
        <taxon>Bromelioideae</taxon>
        <taxon>Ananas</taxon>
    </lineage>
</organism>